<dbReference type="GO" id="GO:1903509">
    <property type="term" value="P:liposaccharide metabolic process"/>
    <property type="evidence" value="ECO:0007669"/>
    <property type="project" value="UniProtKB-ARBA"/>
</dbReference>
<dbReference type="Pfam" id="PF13579">
    <property type="entry name" value="Glyco_trans_4_4"/>
    <property type="match status" value="1"/>
</dbReference>
<sequence length="433" mass="47679">MKILIISQYWAPENGVPQRRWSWLTGVLEAEGHSVTVIAPPPHYNRSPSLVEWWKSGSFRAHTEHQEINHAQTVVRTGFFPAGRSLTQRILNQAAVASAALWVILKKPGVLKAYEPDLIIGSVPALPTAVVAYIASKRFSAPYVIDLRDAWPDLISEHDRWNSGLGEPSLREKLLSRGPVQLLGMLTKRAINFSLRSSDALLVTSSKLGNSLSDQFTSYGASSSKPVAVVRNVFPVEIEHRKLTHDRSEPKQLRVLYAGTLGRAQNLTNAVRAVAIAQQDGYDIAIRFVGAGAARQELVRVAKELQVSVEFSSRIAAEDLSEHYDWADTALVHLTNWPALEQAVPSKTYELMSCGIHISAVVSGETKEIVEELGAGHVVAPESPRELASLWESLIDSPAKLTVSDAGATWVEVQRKSVAPEELLRVIRKFESN</sequence>
<dbReference type="Proteomes" id="UP000004840">
    <property type="component" value="Unassembled WGS sequence"/>
</dbReference>
<comment type="caution">
    <text evidence="5">The sequence shown here is derived from an EMBL/GenBank/DDBJ whole genome shotgun (WGS) entry which is preliminary data.</text>
</comment>
<accession>G7HXG8</accession>
<dbReference type="EMBL" id="CAFW01000047">
    <property type="protein sequence ID" value="CCE54883.1"/>
    <property type="molecule type" value="Genomic_DNA"/>
</dbReference>
<protein>
    <submittedName>
        <fullName evidence="5">Putative group 1 glycosyl transferase</fullName>
        <ecNumber evidence="5">2.4.-.-</ecNumber>
    </submittedName>
</protein>
<dbReference type="InterPro" id="IPR050194">
    <property type="entry name" value="Glycosyltransferase_grp1"/>
</dbReference>
<name>G7HXG8_9CORY</name>
<dbReference type="InterPro" id="IPR028098">
    <property type="entry name" value="Glyco_trans_4-like_N"/>
</dbReference>
<keyword evidence="1 5" id="KW-0328">Glycosyltransferase</keyword>
<feature type="domain" description="Glycosyltransferase subfamily 4-like N-terminal" evidence="4">
    <location>
        <begin position="19"/>
        <end position="210"/>
    </location>
</feature>
<evidence type="ECO:0000313" key="5">
    <source>
        <dbReference type="EMBL" id="CCE54883.1"/>
    </source>
</evidence>
<dbReference type="RefSeq" id="WP_006822389.1">
    <property type="nucleotide sequence ID" value="NZ_CAFW01000047.1"/>
</dbReference>
<dbReference type="SUPFAM" id="SSF53756">
    <property type="entry name" value="UDP-Glycosyltransferase/glycogen phosphorylase"/>
    <property type="match status" value="1"/>
</dbReference>
<dbReference type="Pfam" id="PF00534">
    <property type="entry name" value="Glycos_transf_1"/>
    <property type="match status" value="1"/>
</dbReference>
<evidence type="ECO:0000313" key="6">
    <source>
        <dbReference type="Proteomes" id="UP000004840"/>
    </source>
</evidence>
<proteinExistence type="predicted"/>
<dbReference type="InterPro" id="IPR001296">
    <property type="entry name" value="Glyco_trans_1"/>
</dbReference>
<evidence type="ECO:0000256" key="1">
    <source>
        <dbReference type="ARBA" id="ARBA00022676"/>
    </source>
</evidence>
<dbReference type="PANTHER" id="PTHR45947:SF3">
    <property type="entry name" value="SULFOQUINOVOSYL TRANSFERASE SQD2"/>
    <property type="match status" value="1"/>
</dbReference>
<evidence type="ECO:0000259" key="4">
    <source>
        <dbReference type="Pfam" id="PF13579"/>
    </source>
</evidence>
<dbReference type="GO" id="GO:0016758">
    <property type="term" value="F:hexosyltransferase activity"/>
    <property type="evidence" value="ECO:0007669"/>
    <property type="project" value="TreeGrafter"/>
</dbReference>
<organism evidence="5 6">
    <name type="scientific">Corynebacterium casei UCMA 3821</name>
    <dbReference type="NCBI Taxonomy" id="1110505"/>
    <lineage>
        <taxon>Bacteria</taxon>
        <taxon>Bacillati</taxon>
        <taxon>Actinomycetota</taxon>
        <taxon>Actinomycetes</taxon>
        <taxon>Mycobacteriales</taxon>
        <taxon>Corynebacteriaceae</taxon>
        <taxon>Corynebacterium</taxon>
    </lineage>
</organism>
<gene>
    <name evidence="5" type="ORF">CCAS_06635</name>
</gene>
<evidence type="ECO:0000259" key="3">
    <source>
        <dbReference type="Pfam" id="PF00534"/>
    </source>
</evidence>
<feature type="domain" description="Glycosyl transferase family 1" evidence="3">
    <location>
        <begin position="250"/>
        <end position="399"/>
    </location>
</feature>
<dbReference type="PANTHER" id="PTHR45947">
    <property type="entry name" value="SULFOQUINOVOSYL TRANSFERASE SQD2"/>
    <property type="match status" value="1"/>
</dbReference>
<keyword evidence="2 5" id="KW-0808">Transferase</keyword>
<dbReference type="CDD" id="cd03794">
    <property type="entry name" value="GT4_WbuB-like"/>
    <property type="match status" value="1"/>
</dbReference>
<evidence type="ECO:0000256" key="2">
    <source>
        <dbReference type="ARBA" id="ARBA00022679"/>
    </source>
</evidence>
<dbReference type="EC" id="2.4.-.-" evidence="5"/>
<dbReference type="Gene3D" id="3.40.50.2000">
    <property type="entry name" value="Glycogen Phosphorylase B"/>
    <property type="match status" value="2"/>
</dbReference>
<dbReference type="GO" id="GO:1901137">
    <property type="term" value="P:carbohydrate derivative biosynthetic process"/>
    <property type="evidence" value="ECO:0007669"/>
    <property type="project" value="UniProtKB-ARBA"/>
</dbReference>
<reference evidence="5 6" key="1">
    <citation type="journal article" date="2012" name="J. Bacteriol.">
        <title>Genome Sequence of Corynebacterium casei UCMA 3821, Isolated from a Smear-Ripened Cheese.</title>
        <authorList>
            <person name="Monnet C."/>
            <person name="Loux V."/>
            <person name="Bento P."/>
            <person name="Gibrat J.F."/>
            <person name="Straub C."/>
            <person name="Bonnarme P."/>
            <person name="Landaud S."/>
            <person name="Irlinger F."/>
        </authorList>
    </citation>
    <scope>NUCLEOTIDE SEQUENCE [LARGE SCALE GENOMIC DNA]</scope>
    <source>
        <strain evidence="5 6">UCMA 3821</strain>
    </source>
</reference>
<dbReference type="AlphaFoldDB" id="G7HXG8"/>